<dbReference type="Pfam" id="PF15919">
    <property type="entry name" value="HicB_lk_antitox"/>
    <property type="match status" value="1"/>
</dbReference>
<feature type="domain" description="HicB-like antitoxin of toxin-antitoxin system" evidence="1">
    <location>
        <begin position="13"/>
        <end position="119"/>
    </location>
</feature>
<dbReference type="Proteomes" id="UP001168883">
    <property type="component" value="Unassembled WGS sequence"/>
</dbReference>
<evidence type="ECO:0000259" key="1">
    <source>
        <dbReference type="Pfam" id="PF15919"/>
    </source>
</evidence>
<proteinExistence type="predicted"/>
<evidence type="ECO:0000313" key="2">
    <source>
        <dbReference type="EMBL" id="MDO3681403.1"/>
    </source>
</evidence>
<comment type="caution">
    <text evidence="2">The sequence shown here is derived from an EMBL/GenBank/DDBJ whole genome shotgun (WGS) entry which is preliminary data.</text>
</comment>
<name>A0ABT8VK99_9BACL</name>
<organism evidence="2 3">
    <name type="scientific">Paenibacillus ehimensis</name>
    <dbReference type="NCBI Taxonomy" id="79264"/>
    <lineage>
        <taxon>Bacteria</taxon>
        <taxon>Bacillati</taxon>
        <taxon>Bacillota</taxon>
        <taxon>Bacilli</taxon>
        <taxon>Bacillales</taxon>
        <taxon>Paenibacillaceae</taxon>
        <taxon>Paenibacillus</taxon>
    </lineage>
</organism>
<gene>
    <name evidence="2" type="ORF">Q3C12_30880</name>
</gene>
<dbReference type="InterPro" id="IPR031807">
    <property type="entry name" value="HicB-like"/>
</dbReference>
<dbReference type="PANTHER" id="PTHR34504">
    <property type="entry name" value="ANTITOXIN HICB"/>
    <property type="match status" value="1"/>
</dbReference>
<dbReference type="Gene3D" id="3.30.160.250">
    <property type="match status" value="1"/>
</dbReference>
<accession>A0ABT8VK99</accession>
<dbReference type="SUPFAM" id="SSF143100">
    <property type="entry name" value="TTHA1013/TTHA0281-like"/>
    <property type="match status" value="1"/>
</dbReference>
<sequence length="141" mass="15695">MSKKDVYRFWAALHHAEEGVSVRFPDLPGCNTCGDTAEEAFAAAREALEGFLYMMEEDNDPIPDPSSLDVILTQLEPDEAVCEVHVYMPTVREAMESKAVKKTLTVPKWLNDAAEQQNLNFSQVLQEGLKRNLGIAIPDGK</sequence>
<protein>
    <submittedName>
        <fullName evidence="2">Type II toxin-antitoxin system HicB family antitoxin</fullName>
    </submittedName>
</protein>
<keyword evidence="3" id="KW-1185">Reference proteome</keyword>
<dbReference type="InterPro" id="IPR051404">
    <property type="entry name" value="TA_system_antitoxin"/>
</dbReference>
<dbReference type="RefSeq" id="WP_302881224.1">
    <property type="nucleotide sequence ID" value="NZ_JAUMKJ010000064.1"/>
</dbReference>
<dbReference type="EMBL" id="JAUMKJ010000064">
    <property type="protein sequence ID" value="MDO3681403.1"/>
    <property type="molecule type" value="Genomic_DNA"/>
</dbReference>
<reference evidence="2" key="1">
    <citation type="submission" date="2023-07" db="EMBL/GenBank/DDBJ databases">
        <authorList>
            <person name="Aktuganov G."/>
            <person name="Boyko T."/>
            <person name="Delegan Y."/>
            <person name="Galimzianova N."/>
            <person name="Gilvanova E."/>
            <person name="Korobov V."/>
            <person name="Kuzmina L."/>
            <person name="Melentiev A."/>
            <person name="Milman P."/>
            <person name="Ryabova A."/>
            <person name="Stupak E."/>
            <person name="Yasakov T."/>
            <person name="Zharikova N."/>
            <person name="Zhurenko E."/>
        </authorList>
    </citation>
    <scope>NUCLEOTIDE SEQUENCE</scope>
    <source>
        <strain evidence="2">IB-739</strain>
    </source>
</reference>
<dbReference type="InterPro" id="IPR035069">
    <property type="entry name" value="TTHA1013/TTHA0281-like"/>
</dbReference>
<evidence type="ECO:0000313" key="3">
    <source>
        <dbReference type="Proteomes" id="UP001168883"/>
    </source>
</evidence>
<dbReference type="PANTHER" id="PTHR34504:SF2">
    <property type="entry name" value="UPF0150 PROTEIN SSL0259"/>
    <property type="match status" value="1"/>
</dbReference>